<dbReference type="EMBL" id="CP107906">
    <property type="protein sequence ID" value="WUG92645.1"/>
    <property type="molecule type" value="Genomic_DNA"/>
</dbReference>
<evidence type="ECO:0008006" key="3">
    <source>
        <dbReference type="Google" id="ProtNLM"/>
    </source>
</evidence>
<accession>A0ABZ1NM01</accession>
<sequence>MLFGRWRTAERLTVERDLHRRLRRELRNLGIHPPLDVDELARALGERRGRQIVLRPCPLERPGPSGLWIDTPQMDVILYQQETTRLHQRQIILHEILHTLVAEWEDRAGESPEESKDDFVEDWANLIPVLDPKLIRRVARRCSYDDEKECSVELAATIILEWSSVLDELPPLSEDPEVRRVQSALGDRRGWL</sequence>
<proteinExistence type="predicted"/>
<evidence type="ECO:0000313" key="2">
    <source>
        <dbReference type="Proteomes" id="UP001341259"/>
    </source>
</evidence>
<keyword evidence="2" id="KW-1185">Reference proteome</keyword>
<gene>
    <name evidence="1" type="ORF">OHB29_06210</name>
</gene>
<evidence type="ECO:0000313" key="1">
    <source>
        <dbReference type="EMBL" id="WUG92645.1"/>
    </source>
</evidence>
<reference evidence="1 2" key="1">
    <citation type="submission" date="2022-10" db="EMBL/GenBank/DDBJ databases">
        <title>The complete genomes of actinobacterial strains from the NBC collection.</title>
        <authorList>
            <person name="Joergensen T.S."/>
            <person name="Alvarez Arevalo M."/>
            <person name="Sterndorff E.B."/>
            <person name="Faurdal D."/>
            <person name="Vuksanovic O."/>
            <person name="Mourched A.-S."/>
            <person name="Charusanti P."/>
            <person name="Shaw S."/>
            <person name="Blin K."/>
            <person name="Weber T."/>
        </authorList>
    </citation>
    <scope>NUCLEOTIDE SEQUENCE [LARGE SCALE GENOMIC DNA]</scope>
    <source>
        <strain evidence="1 2">NBC_00456</strain>
    </source>
</reference>
<organism evidence="1 2">
    <name type="scientific">Streptomyces violaceus</name>
    <name type="common">Streptomyces venezuelae</name>
    <dbReference type="NCBI Taxonomy" id="1936"/>
    <lineage>
        <taxon>Bacteria</taxon>
        <taxon>Bacillati</taxon>
        <taxon>Actinomycetota</taxon>
        <taxon>Actinomycetes</taxon>
        <taxon>Kitasatosporales</taxon>
        <taxon>Streptomycetaceae</taxon>
        <taxon>Streptomyces</taxon>
    </lineage>
</organism>
<protein>
    <recommendedName>
        <fullName evidence="3">IrrE N-terminal-like domain-containing protein</fullName>
    </recommendedName>
</protein>
<dbReference type="Proteomes" id="UP001341259">
    <property type="component" value="Chromosome"/>
</dbReference>
<name>A0ABZ1NM01_STRVL</name>
<dbReference type="RefSeq" id="WP_328337059.1">
    <property type="nucleotide sequence ID" value="NZ_CP107906.1"/>
</dbReference>